<evidence type="ECO:0000313" key="2">
    <source>
        <dbReference type="Proteomes" id="UP000479000"/>
    </source>
</evidence>
<protein>
    <submittedName>
        <fullName evidence="1">Uncharacterized protein</fullName>
    </submittedName>
</protein>
<reference evidence="1 2" key="1">
    <citation type="submission" date="2020-02" db="EMBL/GenBank/DDBJ databases">
        <authorList>
            <person name="Ferguson B K."/>
        </authorList>
    </citation>
    <scope>NUCLEOTIDE SEQUENCE [LARGE SCALE GENOMIC DNA]</scope>
</reference>
<dbReference type="EMBL" id="CADCXU010005350">
    <property type="protein sequence ID" value="CAA9997052.1"/>
    <property type="molecule type" value="Genomic_DNA"/>
</dbReference>
<gene>
    <name evidence="1" type="ORF">NTEN_LOCUS3403</name>
</gene>
<sequence>MWRGIFEMAVVGRIDLVSRAAIGQPEGPPLFIISSHHRRTQAWDIYNYMM</sequence>
<evidence type="ECO:0000313" key="1">
    <source>
        <dbReference type="EMBL" id="CAA9997052.1"/>
    </source>
</evidence>
<keyword evidence="2" id="KW-1185">Reference proteome</keyword>
<dbReference type="Proteomes" id="UP000479000">
    <property type="component" value="Unassembled WGS sequence"/>
</dbReference>
<dbReference type="AlphaFoldDB" id="A0A6H5G344"/>
<accession>A0A6H5G344</accession>
<organism evidence="1 2">
    <name type="scientific">Nesidiocoris tenuis</name>
    <dbReference type="NCBI Taxonomy" id="355587"/>
    <lineage>
        <taxon>Eukaryota</taxon>
        <taxon>Metazoa</taxon>
        <taxon>Ecdysozoa</taxon>
        <taxon>Arthropoda</taxon>
        <taxon>Hexapoda</taxon>
        <taxon>Insecta</taxon>
        <taxon>Pterygota</taxon>
        <taxon>Neoptera</taxon>
        <taxon>Paraneoptera</taxon>
        <taxon>Hemiptera</taxon>
        <taxon>Heteroptera</taxon>
        <taxon>Panheteroptera</taxon>
        <taxon>Cimicomorpha</taxon>
        <taxon>Miridae</taxon>
        <taxon>Dicyphina</taxon>
        <taxon>Nesidiocoris</taxon>
    </lineage>
</organism>
<proteinExistence type="predicted"/>
<name>A0A6H5G344_9HEMI</name>
<feature type="non-terminal residue" evidence="1">
    <location>
        <position position="50"/>
    </location>
</feature>